<name>A0ABC8RWU5_9AQUA</name>
<dbReference type="InterPro" id="IPR016208">
    <property type="entry name" value="Ald_Oxase/xanthine_DH-like"/>
</dbReference>
<evidence type="ECO:0000313" key="3">
    <source>
        <dbReference type="Proteomes" id="UP001642360"/>
    </source>
</evidence>
<comment type="caution">
    <text evidence="2">The sequence shown here is derived from an EMBL/GenBank/DDBJ whole genome shotgun (WGS) entry which is preliminary data.</text>
</comment>
<reference evidence="2 3" key="1">
    <citation type="submission" date="2024-02" db="EMBL/GenBank/DDBJ databases">
        <authorList>
            <person name="Vignale AGUSTIN F."/>
            <person name="Sosa J E."/>
            <person name="Modenutti C."/>
        </authorList>
    </citation>
    <scope>NUCLEOTIDE SEQUENCE [LARGE SCALE GENOMIC DNA]</scope>
</reference>
<dbReference type="AlphaFoldDB" id="A0ABC8RWU5"/>
<dbReference type="Proteomes" id="UP001642360">
    <property type="component" value="Unassembled WGS sequence"/>
</dbReference>
<gene>
    <name evidence="2" type="ORF">ILEXP_LOCUS17503</name>
</gene>
<dbReference type="PANTHER" id="PTHR11908">
    <property type="entry name" value="XANTHINE DEHYDROGENASE"/>
    <property type="match status" value="1"/>
</dbReference>
<keyword evidence="3" id="KW-1185">Reference proteome</keyword>
<evidence type="ECO:0000256" key="1">
    <source>
        <dbReference type="ARBA" id="ARBA00022505"/>
    </source>
</evidence>
<accession>A0ABC8RWU5</accession>
<organism evidence="2 3">
    <name type="scientific">Ilex paraguariensis</name>
    <name type="common">yerba mate</name>
    <dbReference type="NCBI Taxonomy" id="185542"/>
    <lineage>
        <taxon>Eukaryota</taxon>
        <taxon>Viridiplantae</taxon>
        <taxon>Streptophyta</taxon>
        <taxon>Embryophyta</taxon>
        <taxon>Tracheophyta</taxon>
        <taxon>Spermatophyta</taxon>
        <taxon>Magnoliopsida</taxon>
        <taxon>eudicotyledons</taxon>
        <taxon>Gunneridae</taxon>
        <taxon>Pentapetalae</taxon>
        <taxon>asterids</taxon>
        <taxon>campanulids</taxon>
        <taxon>Aquifoliales</taxon>
        <taxon>Aquifoliaceae</taxon>
        <taxon>Ilex</taxon>
    </lineage>
</organism>
<dbReference type="EMBL" id="CAUOFW020001877">
    <property type="protein sequence ID" value="CAK9149459.1"/>
    <property type="molecule type" value="Genomic_DNA"/>
</dbReference>
<protein>
    <submittedName>
        <fullName evidence="2">Uncharacterized protein</fullName>
    </submittedName>
</protein>
<dbReference type="Gene3D" id="3.30.365.10">
    <property type="entry name" value="Aldehyde oxidase/xanthine dehydrogenase, molybdopterin binding domain"/>
    <property type="match status" value="1"/>
</dbReference>
<keyword evidence="1" id="KW-0500">Molybdenum</keyword>
<proteinExistence type="predicted"/>
<sequence>MDTQKHADMAADMAVVDYDSKDLEPPILTVEEAVERSSFYEVPPFLYPSHVGDFSEGMAEADHKILSSEVFLIIYSFP</sequence>
<dbReference type="PANTHER" id="PTHR11908:SF132">
    <property type="entry name" value="ALDEHYDE OXIDASE 1-RELATED"/>
    <property type="match status" value="1"/>
</dbReference>
<evidence type="ECO:0000313" key="2">
    <source>
        <dbReference type="EMBL" id="CAK9149459.1"/>
    </source>
</evidence>